<dbReference type="OrthoDB" id="9795789at2"/>
<evidence type="ECO:0000256" key="1">
    <source>
        <dbReference type="ARBA" id="ARBA00022679"/>
    </source>
</evidence>
<feature type="domain" description="Carbohydrate kinase PfkB" evidence="3">
    <location>
        <begin position="11"/>
        <end position="318"/>
    </location>
</feature>
<dbReference type="Proteomes" id="UP000239709">
    <property type="component" value="Chromosome"/>
</dbReference>
<sequence>MVGQSPNPSRLFVVGSFVEAHCWTVATRPRPDESQLAHGYVRECAGKGLAVAVGAHRLGAAVDLLVAAGADAAGDGLVALLKREGLSTALVQRLGAVSGHGCGLIAAEGESTVTVFQGANALLGEAELHEAAPHLRRAAVVYAQLESPLALVRSALEMGGKAGAVTVLNASPWPSAQEGAAGEEDLANWAATLAAARILVVNRAEAARWLSELGVVDRRLDALAPSTLAAIWRAWPAGGWLVVTLGGHGCVAYGRDGARYREHAHAVAHPHPIGAGDGFSAGLCRALAADGAMSEALRLANACGALAAGRAGIISGLPRWAEVQRLLVADAPPGDGGSADAGLE</sequence>
<dbReference type="SUPFAM" id="SSF53613">
    <property type="entry name" value="Ribokinase-like"/>
    <property type="match status" value="1"/>
</dbReference>
<keyword evidence="5" id="KW-1185">Reference proteome</keyword>
<keyword evidence="1" id="KW-0808">Transferase</keyword>
<evidence type="ECO:0000259" key="3">
    <source>
        <dbReference type="Pfam" id="PF00294"/>
    </source>
</evidence>
<dbReference type="PANTHER" id="PTHR10584:SF166">
    <property type="entry name" value="RIBOKINASE"/>
    <property type="match status" value="1"/>
</dbReference>
<dbReference type="KEGG" id="otk:C6570_08505"/>
<gene>
    <name evidence="4" type="ORF">C6570_08505</name>
</gene>
<evidence type="ECO:0000313" key="4">
    <source>
        <dbReference type="EMBL" id="AVO34266.1"/>
    </source>
</evidence>
<evidence type="ECO:0000313" key="5">
    <source>
        <dbReference type="Proteomes" id="UP000239709"/>
    </source>
</evidence>
<protein>
    <submittedName>
        <fullName evidence="4">Ribokinase</fullName>
    </submittedName>
</protein>
<organism evidence="4 5">
    <name type="scientific">Ottowia oryzae</name>
    <dbReference type="NCBI Taxonomy" id="2109914"/>
    <lineage>
        <taxon>Bacteria</taxon>
        <taxon>Pseudomonadati</taxon>
        <taxon>Pseudomonadota</taxon>
        <taxon>Betaproteobacteria</taxon>
        <taxon>Burkholderiales</taxon>
        <taxon>Comamonadaceae</taxon>
        <taxon>Ottowia</taxon>
    </lineage>
</organism>
<proteinExistence type="predicted"/>
<dbReference type="GO" id="GO:0016301">
    <property type="term" value="F:kinase activity"/>
    <property type="evidence" value="ECO:0007669"/>
    <property type="project" value="UniProtKB-KW"/>
</dbReference>
<dbReference type="PANTHER" id="PTHR10584">
    <property type="entry name" value="SUGAR KINASE"/>
    <property type="match status" value="1"/>
</dbReference>
<dbReference type="RefSeq" id="WP_106702821.1">
    <property type="nucleotide sequence ID" value="NZ_CP027666.1"/>
</dbReference>
<dbReference type="InterPro" id="IPR011611">
    <property type="entry name" value="PfkB_dom"/>
</dbReference>
<dbReference type="GO" id="GO:0006796">
    <property type="term" value="P:phosphate-containing compound metabolic process"/>
    <property type="evidence" value="ECO:0007669"/>
    <property type="project" value="UniProtKB-ARBA"/>
</dbReference>
<dbReference type="InterPro" id="IPR029056">
    <property type="entry name" value="Ribokinase-like"/>
</dbReference>
<name>A0A2S0MEK7_9BURK</name>
<dbReference type="PRINTS" id="PR00990">
    <property type="entry name" value="RIBOKINASE"/>
</dbReference>
<reference evidence="4 5" key="1">
    <citation type="submission" date="2018-03" db="EMBL/GenBank/DDBJ databases">
        <title>Genome sequencing of Ottowia sp.</title>
        <authorList>
            <person name="Kim S.-J."/>
            <person name="Heo J."/>
            <person name="Kwon S.-W."/>
        </authorList>
    </citation>
    <scope>NUCLEOTIDE SEQUENCE [LARGE SCALE GENOMIC DNA]</scope>
    <source>
        <strain evidence="4 5">KADR8-3</strain>
    </source>
</reference>
<dbReference type="Pfam" id="PF00294">
    <property type="entry name" value="PfkB"/>
    <property type="match status" value="1"/>
</dbReference>
<keyword evidence="2 4" id="KW-0418">Kinase</keyword>
<evidence type="ECO:0000256" key="2">
    <source>
        <dbReference type="ARBA" id="ARBA00022777"/>
    </source>
</evidence>
<dbReference type="AlphaFoldDB" id="A0A2S0MEK7"/>
<dbReference type="InterPro" id="IPR002139">
    <property type="entry name" value="Ribo/fructo_kinase"/>
</dbReference>
<accession>A0A2S0MEK7</accession>
<dbReference type="Gene3D" id="3.40.1190.20">
    <property type="match status" value="1"/>
</dbReference>
<dbReference type="EMBL" id="CP027666">
    <property type="protein sequence ID" value="AVO34266.1"/>
    <property type="molecule type" value="Genomic_DNA"/>
</dbReference>